<name>A0ABY6FY72_9MICO</name>
<dbReference type="Proteomes" id="UP001164305">
    <property type="component" value="Chromosome"/>
</dbReference>
<protein>
    <submittedName>
        <fullName evidence="2">Uncharacterized protein</fullName>
    </submittedName>
</protein>
<organism evidence="2 3">
    <name type="scientific">Brachybacterium huguangmaarense</name>
    <dbReference type="NCBI Taxonomy" id="1652028"/>
    <lineage>
        <taxon>Bacteria</taxon>
        <taxon>Bacillati</taxon>
        <taxon>Actinomycetota</taxon>
        <taxon>Actinomycetes</taxon>
        <taxon>Micrococcales</taxon>
        <taxon>Dermabacteraceae</taxon>
        <taxon>Brachybacterium</taxon>
    </lineage>
</organism>
<sequence>MLEGLGTSPEGWDSEAGSAFVDLMSRVLERKAQWLGTEVGTCAVMVAPEDVTSEAVLVVDGPPDVPLAQNIARILDMDNPLGYVISAVSLNLSRSVLSERMGVDSRQISSGSRPVKRFGELKPDGESMAARSDLRSPWASAEAEGGLLHGEVSVAVRPPG</sequence>
<accession>A0ABY6FY72</accession>
<evidence type="ECO:0000313" key="2">
    <source>
        <dbReference type="EMBL" id="UYG15878.1"/>
    </source>
</evidence>
<dbReference type="EMBL" id="CP107020">
    <property type="protein sequence ID" value="UYG15878.1"/>
    <property type="molecule type" value="Genomic_DNA"/>
</dbReference>
<feature type="region of interest" description="Disordered" evidence="1">
    <location>
        <begin position="107"/>
        <end position="131"/>
    </location>
</feature>
<reference evidence="2" key="1">
    <citation type="submission" date="2022-10" db="EMBL/GenBank/DDBJ databases">
        <title>Whole-Genome Sequencing of Brachybacterium huguangmaarense BRM-3, Isolated from Betula schmidtii.</title>
        <authorList>
            <person name="Haam D."/>
        </authorList>
    </citation>
    <scope>NUCLEOTIDE SEQUENCE</scope>
    <source>
        <strain evidence="2">BRM-3</strain>
    </source>
</reference>
<gene>
    <name evidence="2" type="ORF">BRM3_09525</name>
</gene>
<evidence type="ECO:0000313" key="3">
    <source>
        <dbReference type="Proteomes" id="UP001164305"/>
    </source>
</evidence>
<evidence type="ECO:0000256" key="1">
    <source>
        <dbReference type="SAM" id="MobiDB-lite"/>
    </source>
</evidence>
<keyword evidence="3" id="KW-1185">Reference proteome</keyword>
<proteinExistence type="predicted"/>
<dbReference type="RefSeq" id="WP_263593092.1">
    <property type="nucleotide sequence ID" value="NZ_CP107020.1"/>
</dbReference>